<proteinExistence type="predicted"/>
<keyword evidence="2" id="KW-1185">Reference proteome</keyword>
<protein>
    <submittedName>
        <fullName evidence="1">Uncharacterized protein</fullName>
    </submittedName>
</protein>
<evidence type="ECO:0000313" key="1">
    <source>
        <dbReference type="EMBL" id="KAH3786381.1"/>
    </source>
</evidence>
<comment type="caution">
    <text evidence="1">The sequence shown here is derived from an EMBL/GenBank/DDBJ whole genome shotgun (WGS) entry which is preliminary data.</text>
</comment>
<dbReference type="AlphaFoldDB" id="A0A9D4ISE0"/>
<gene>
    <name evidence="1" type="ORF">DPMN_164488</name>
</gene>
<reference evidence="1" key="1">
    <citation type="journal article" date="2019" name="bioRxiv">
        <title>The Genome of the Zebra Mussel, Dreissena polymorpha: A Resource for Invasive Species Research.</title>
        <authorList>
            <person name="McCartney M.A."/>
            <person name="Auch B."/>
            <person name="Kono T."/>
            <person name="Mallez S."/>
            <person name="Zhang Y."/>
            <person name="Obille A."/>
            <person name="Becker A."/>
            <person name="Abrahante J.E."/>
            <person name="Garbe J."/>
            <person name="Badalamenti J.P."/>
            <person name="Herman A."/>
            <person name="Mangelson H."/>
            <person name="Liachko I."/>
            <person name="Sullivan S."/>
            <person name="Sone E.D."/>
            <person name="Koren S."/>
            <person name="Silverstein K.A.T."/>
            <person name="Beckman K.B."/>
            <person name="Gohl D.M."/>
        </authorList>
    </citation>
    <scope>NUCLEOTIDE SEQUENCE</scope>
    <source>
        <strain evidence="1">Duluth1</strain>
        <tissue evidence="1">Whole animal</tissue>
    </source>
</reference>
<dbReference type="Proteomes" id="UP000828390">
    <property type="component" value="Unassembled WGS sequence"/>
</dbReference>
<organism evidence="1 2">
    <name type="scientific">Dreissena polymorpha</name>
    <name type="common">Zebra mussel</name>
    <name type="synonym">Mytilus polymorpha</name>
    <dbReference type="NCBI Taxonomy" id="45954"/>
    <lineage>
        <taxon>Eukaryota</taxon>
        <taxon>Metazoa</taxon>
        <taxon>Spiralia</taxon>
        <taxon>Lophotrochozoa</taxon>
        <taxon>Mollusca</taxon>
        <taxon>Bivalvia</taxon>
        <taxon>Autobranchia</taxon>
        <taxon>Heteroconchia</taxon>
        <taxon>Euheterodonta</taxon>
        <taxon>Imparidentia</taxon>
        <taxon>Neoheterodontei</taxon>
        <taxon>Myida</taxon>
        <taxon>Dreissenoidea</taxon>
        <taxon>Dreissenidae</taxon>
        <taxon>Dreissena</taxon>
    </lineage>
</organism>
<evidence type="ECO:0000313" key="2">
    <source>
        <dbReference type="Proteomes" id="UP000828390"/>
    </source>
</evidence>
<name>A0A9D4ISE0_DREPO</name>
<accession>A0A9D4ISE0</accession>
<dbReference type="EMBL" id="JAIWYP010000008">
    <property type="protein sequence ID" value="KAH3786381.1"/>
    <property type="molecule type" value="Genomic_DNA"/>
</dbReference>
<sequence length="64" mass="7180">MRSQHCRWLGSYRTQARDAKDPEGHHPLFPASIFLLEPGVNSLSIATFTADFLLRGRLQALITA</sequence>
<reference evidence="1" key="2">
    <citation type="submission" date="2020-11" db="EMBL/GenBank/DDBJ databases">
        <authorList>
            <person name="McCartney M.A."/>
            <person name="Auch B."/>
            <person name="Kono T."/>
            <person name="Mallez S."/>
            <person name="Becker A."/>
            <person name="Gohl D.M."/>
            <person name="Silverstein K.A.T."/>
            <person name="Koren S."/>
            <person name="Bechman K.B."/>
            <person name="Herman A."/>
            <person name="Abrahante J.E."/>
            <person name="Garbe J."/>
        </authorList>
    </citation>
    <scope>NUCLEOTIDE SEQUENCE</scope>
    <source>
        <strain evidence="1">Duluth1</strain>
        <tissue evidence="1">Whole animal</tissue>
    </source>
</reference>